<keyword evidence="2" id="KW-1185">Reference proteome</keyword>
<dbReference type="EMBL" id="BAAAXZ010000092">
    <property type="protein sequence ID" value="GAA2927455.1"/>
    <property type="molecule type" value="Genomic_DNA"/>
</dbReference>
<sequence>MDYGDSDITKGFGNCTEAARNTCAELKKGAGDRAAGRLAATLSWTTTYNDPWYVDKLLGDARVDGIIAGYGAFTGVREYDDNWKCANAIKLVRDWVNGHGATHRMANSGDRLFR</sequence>
<evidence type="ECO:0000313" key="1">
    <source>
        <dbReference type="EMBL" id="GAA2927455.1"/>
    </source>
</evidence>
<organism evidence="1 2">
    <name type="scientific">Streptomyces thioluteus</name>
    <dbReference type="NCBI Taxonomy" id="66431"/>
    <lineage>
        <taxon>Bacteria</taxon>
        <taxon>Bacillati</taxon>
        <taxon>Actinomycetota</taxon>
        <taxon>Actinomycetes</taxon>
        <taxon>Kitasatosporales</taxon>
        <taxon>Streptomycetaceae</taxon>
        <taxon>Streptomyces</taxon>
    </lineage>
</organism>
<gene>
    <name evidence="1" type="ORF">GCM10020221_24260</name>
</gene>
<name>A0ABP6JAY0_STRTU</name>
<evidence type="ECO:0000313" key="2">
    <source>
        <dbReference type="Proteomes" id="UP001501102"/>
    </source>
</evidence>
<comment type="caution">
    <text evidence="1">The sequence shown here is derived from an EMBL/GenBank/DDBJ whole genome shotgun (WGS) entry which is preliminary data.</text>
</comment>
<reference evidence="2" key="1">
    <citation type="journal article" date="2019" name="Int. J. Syst. Evol. Microbiol.">
        <title>The Global Catalogue of Microorganisms (GCM) 10K type strain sequencing project: providing services to taxonomists for standard genome sequencing and annotation.</title>
        <authorList>
            <consortium name="The Broad Institute Genomics Platform"/>
            <consortium name="The Broad Institute Genome Sequencing Center for Infectious Disease"/>
            <person name="Wu L."/>
            <person name="Ma J."/>
        </authorList>
    </citation>
    <scope>NUCLEOTIDE SEQUENCE [LARGE SCALE GENOMIC DNA]</scope>
    <source>
        <strain evidence="2">JCM 4087</strain>
    </source>
</reference>
<dbReference type="Proteomes" id="UP001501102">
    <property type="component" value="Unassembled WGS sequence"/>
</dbReference>
<accession>A0ABP6JAY0</accession>
<evidence type="ECO:0008006" key="3">
    <source>
        <dbReference type="Google" id="ProtNLM"/>
    </source>
</evidence>
<proteinExistence type="predicted"/>
<protein>
    <recommendedName>
        <fullName evidence="3">Phospholipase D</fullName>
    </recommendedName>
</protein>